<feature type="region of interest" description="Disordered" evidence="1">
    <location>
        <begin position="26"/>
        <end position="66"/>
    </location>
</feature>
<reference evidence="2" key="1">
    <citation type="journal article" date="2008" name="Nature">
        <title>The amphioxus genome and the evolution of the chordate karyotype.</title>
        <authorList>
            <consortium name="US DOE Joint Genome Institute (JGI-PGF)"/>
            <person name="Putnam N.H."/>
            <person name="Butts T."/>
            <person name="Ferrier D.E.K."/>
            <person name="Furlong R.F."/>
            <person name="Hellsten U."/>
            <person name="Kawashima T."/>
            <person name="Robinson-Rechavi M."/>
            <person name="Shoguchi E."/>
            <person name="Terry A."/>
            <person name="Yu J.-K."/>
            <person name="Benito-Gutierrez E.L."/>
            <person name="Dubchak I."/>
            <person name="Garcia-Fernandez J."/>
            <person name="Gibson-Brown J.J."/>
            <person name="Grigoriev I.V."/>
            <person name="Horton A.C."/>
            <person name="de Jong P.J."/>
            <person name="Jurka J."/>
            <person name="Kapitonov V.V."/>
            <person name="Kohara Y."/>
            <person name="Kuroki Y."/>
            <person name="Lindquist E."/>
            <person name="Lucas S."/>
            <person name="Osoegawa K."/>
            <person name="Pennacchio L.A."/>
            <person name="Salamov A.A."/>
            <person name="Satou Y."/>
            <person name="Sauka-Spengler T."/>
            <person name="Schmutz J."/>
            <person name="Shin-I T."/>
            <person name="Toyoda A."/>
            <person name="Bronner-Fraser M."/>
            <person name="Fujiyama A."/>
            <person name="Holland L.Z."/>
            <person name="Holland P.W.H."/>
            <person name="Satoh N."/>
            <person name="Rokhsar D.S."/>
        </authorList>
    </citation>
    <scope>NUCLEOTIDE SEQUENCE [LARGE SCALE GENOMIC DNA]</scope>
    <source>
        <strain evidence="2">S238N-H82</strain>
        <tissue evidence="2">Testes</tissue>
    </source>
</reference>
<proteinExistence type="predicted"/>
<accession>C3XZ06</accession>
<sequence>MLWETFLATSLPSGVVQIAPNIENTSENCGKKRSVGPEEPGSEFRISISTPRSKGTKSVDKAPPLKFSSTESEEYEWDDIDICMRSSGELLEKMMKGQDVLNNTTEWEARCHSIWCFLLLIAKKQAINYLSMHT</sequence>
<dbReference type="InParanoid" id="C3XZ06"/>
<protein>
    <submittedName>
        <fullName evidence="2">Uncharacterized protein</fullName>
    </submittedName>
</protein>
<evidence type="ECO:0000313" key="2">
    <source>
        <dbReference type="EMBL" id="EEN66570.1"/>
    </source>
</evidence>
<dbReference type="EMBL" id="GG666475">
    <property type="protein sequence ID" value="EEN66570.1"/>
    <property type="molecule type" value="Genomic_DNA"/>
</dbReference>
<evidence type="ECO:0000256" key="1">
    <source>
        <dbReference type="SAM" id="MobiDB-lite"/>
    </source>
</evidence>
<organism>
    <name type="scientific">Branchiostoma floridae</name>
    <name type="common">Florida lancelet</name>
    <name type="synonym">Amphioxus</name>
    <dbReference type="NCBI Taxonomy" id="7739"/>
    <lineage>
        <taxon>Eukaryota</taxon>
        <taxon>Metazoa</taxon>
        <taxon>Chordata</taxon>
        <taxon>Cephalochordata</taxon>
        <taxon>Leptocardii</taxon>
        <taxon>Amphioxiformes</taxon>
        <taxon>Branchiostomatidae</taxon>
        <taxon>Branchiostoma</taxon>
    </lineage>
</organism>
<gene>
    <name evidence="2" type="ORF">BRAFLDRAFT_65725</name>
</gene>
<dbReference type="AlphaFoldDB" id="C3XZ06"/>
<name>C3XZ06_BRAFL</name>